<gene>
    <name evidence="2" type="ORF">CFter6_1682</name>
</gene>
<evidence type="ECO:0000259" key="1">
    <source>
        <dbReference type="Pfam" id="PF20247"/>
    </source>
</evidence>
<evidence type="ECO:0000313" key="2">
    <source>
        <dbReference type="EMBL" id="AMO94384.1"/>
    </source>
</evidence>
<proteinExistence type="predicted"/>
<sequence>MLAAAADSMWATFKASAASTRPDHKGGPREQQVRQFLKERLPPKWGVTRGHVFFAGNATSQEFDVIVYDALNCPSWTLDGSDDPRRLVPLEAVIGVIEVKSTLDDRTLKSAIDKIAEFDSIVENGDIDSSYRPFRYLFAYRLDRDADFDGWGGPNRILTRYAGARTQPDGVFVLDSEFSVLTARHDIARSFALHRGETVDEVLAKSWDVQNEEIRRDIELDPSYCHDYFTTRANDGLLLLSFLTFVLESASSYRVSEIDYADIFCRWGGPMLGGLLHFHEPSNLDLLSVPIMK</sequence>
<dbReference type="PATRIC" id="fig|158899.10.peg.1690"/>
<dbReference type="Proteomes" id="UP000072421">
    <property type="component" value="Chromosome"/>
</dbReference>
<dbReference type="InterPro" id="IPR046537">
    <property type="entry name" value="DUF6602"/>
</dbReference>
<dbReference type="Pfam" id="PF20247">
    <property type="entry name" value="DUF6602"/>
    <property type="match status" value="1"/>
</dbReference>
<protein>
    <recommendedName>
        <fullName evidence="1">DUF6602 domain-containing protein</fullName>
    </recommendedName>
</protein>
<feature type="domain" description="DUF6602" evidence="1">
    <location>
        <begin position="17"/>
        <end position="119"/>
    </location>
</feature>
<name>A0A127P9R3_9BURK</name>
<dbReference type="AlphaFoldDB" id="A0A127P9R3"/>
<organism evidence="2">
    <name type="scientific">Collimonas fungivorans</name>
    <dbReference type="NCBI Taxonomy" id="158899"/>
    <lineage>
        <taxon>Bacteria</taxon>
        <taxon>Pseudomonadati</taxon>
        <taxon>Pseudomonadota</taxon>
        <taxon>Betaproteobacteria</taxon>
        <taxon>Burkholderiales</taxon>
        <taxon>Oxalobacteraceae</taxon>
        <taxon>Collimonas</taxon>
    </lineage>
</organism>
<accession>A0A127P9R3</accession>
<dbReference type="EMBL" id="CP013232">
    <property type="protein sequence ID" value="AMO94384.1"/>
    <property type="molecule type" value="Genomic_DNA"/>
</dbReference>
<dbReference type="CDD" id="cd21173">
    <property type="entry name" value="NucC-like"/>
    <property type="match status" value="1"/>
</dbReference>
<evidence type="ECO:0000313" key="3">
    <source>
        <dbReference type="Proteomes" id="UP000072421"/>
    </source>
</evidence>
<reference evidence="2 3" key="1">
    <citation type="submission" date="2015-11" db="EMBL/GenBank/DDBJ databases">
        <title>Exploring the genomic traits of fungus-feeding bacterial genus Collimonas.</title>
        <authorList>
            <person name="Song C."/>
            <person name="Schmidt R."/>
            <person name="de Jager V."/>
            <person name="Krzyzanowska D."/>
            <person name="Jongedijk E."/>
            <person name="Cankar K."/>
            <person name="Beekwilder J."/>
            <person name="van Veen A."/>
            <person name="de Boer W."/>
            <person name="van Veen J.A."/>
            <person name="Garbeva P."/>
        </authorList>
    </citation>
    <scope>NUCLEOTIDE SEQUENCE [LARGE SCALE GENOMIC DNA]</scope>
    <source>
        <strain evidence="2 3">Ter6</strain>
    </source>
</reference>